<evidence type="ECO:0000256" key="1">
    <source>
        <dbReference type="ARBA" id="ARBA00003277"/>
    </source>
</evidence>
<evidence type="ECO:0000256" key="8">
    <source>
        <dbReference type="ARBA" id="ARBA00049412"/>
    </source>
</evidence>
<comment type="similarity">
    <text evidence="3">Belongs to the LuxC family.</text>
</comment>
<dbReference type="Gene3D" id="3.40.605.10">
    <property type="entry name" value="Aldehyde Dehydrogenase, Chain A, domain 1"/>
    <property type="match status" value="1"/>
</dbReference>
<dbReference type="Proteomes" id="UP001595453">
    <property type="component" value="Unassembled WGS sequence"/>
</dbReference>
<evidence type="ECO:0000313" key="10">
    <source>
        <dbReference type="Proteomes" id="UP001595453"/>
    </source>
</evidence>
<evidence type="ECO:0000313" key="9">
    <source>
        <dbReference type="EMBL" id="MFC3031833.1"/>
    </source>
</evidence>
<evidence type="ECO:0000256" key="4">
    <source>
        <dbReference type="ARBA" id="ARBA00013020"/>
    </source>
</evidence>
<comment type="catalytic activity">
    <reaction evidence="8">
        <text>a long-chain fatty aldehyde + NADP(+) + CoA = a long-chain fatty acyl-CoA + NADPH + H(+)</text>
        <dbReference type="Rhea" id="RHEA:15437"/>
        <dbReference type="ChEBI" id="CHEBI:15378"/>
        <dbReference type="ChEBI" id="CHEBI:17176"/>
        <dbReference type="ChEBI" id="CHEBI:57287"/>
        <dbReference type="ChEBI" id="CHEBI:57783"/>
        <dbReference type="ChEBI" id="CHEBI:58349"/>
        <dbReference type="ChEBI" id="CHEBI:83139"/>
        <dbReference type="EC" id="1.2.1.50"/>
    </reaction>
</comment>
<evidence type="ECO:0000256" key="6">
    <source>
        <dbReference type="ARBA" id="ARBA00023002"/>
    </source>
</evidence>
<gene>
    <name evidence="9" type="ORF">ACFOEE_04820</name>
</gene>
<dbReference type="EC" id="1.2.1.50" evidence="4"/>
<dbReference type="InterPro" id="IPR016162">
    <property type="entry name" value="Ald_DH_N"/>
</dbReference>
<sequence>MTHLDANKLANAKVLVGNLNAFSNSPTVIWQPQRIALLGRLSQALRSHDEVRAFPELMAFAFWCRQSRLEKIATLLHSKETPQLAMGLGLVLHICPSNVPVNFLYSLAFSLLAGNTNVLRLSSKNEPLYEIAITQLNRILAEPEFSNMQAQLLVLQYGHDDEINAYLNQQADARIVWGGDETVQRFRHYPSKARAREIAFPDRYSLCGLDAESILGQTESELSKLANAIYNDIYIMNQAACSSPQLIAWVGLDATIQAAKARLWPQLENIAQEKFALEDIQVMNKYVDMCNTAISHPSLEQVEWDSPWLTRYQISHLTTQQSSFRGYFGALYEVSLTSLSELRDVIDERVQTLSYFGFCKAMLTSFVIDNQLRGIDRIVPVGQALEMDFVWDGYDIIKTLSRVITIR</sequence>
<evidence type="ECO:0000256" key="7">
    <source>
        <dbReference type="ARBA" id="ARBA00023223"/>
    </source>
</evidence>
<dbReference type="InterPro" id="IPR016161">
    <property type="entry name" value="Ald_DH/histidinol_DH"/>
</dbReference>
<reference evidence="10" key="1">
    <citation type="journal article" date="2019" name="Int. J. Syst. Evol. Microbiol.">
        <title>The Global Catalogue of Microorganisms (GCM) 10K type strain sequencing project: providing services to taxonomists for standard genome sequencing and annotation.</title>
        <authorList>
            <consortium name="The Broad Institute Genomics Platform"/>
            <consortium name="The Broad Institute Genome Sequencing Center for Infectious Disease"/>
            <person name="Wu L."/>
            <person name="Ma J."/>
        </authorList>
    </citation>
    <scope>NUCLEOTIDE SEQUENCE [LARGE SCALE GENOMIC DNA]</scope>
    <source>
        <strain evidence="10">KCTC 42730</strain>
    </source>
</reference>
<comment type="caution">
    <text evidence="9">The sequence shown here is derived from an EMBL/GenBank/DDBJ whole genome shotgun (WGS) entry which is preliminary data.</text>
</comment>
<keyword evidence="7" id="KW-0455">Luminescence</keyword>
<proteinExistence type="inferred from homology"/>
<dbReference type="SUPFAM" id="SSF53720">
    <property type="entry name" value="ALDH-like"/>
    <property type="match status" value="1"/>
</dbReference>
<evidence type="ECO:0000256" key="3">
    <source>
        <dbReference type="ARBA" id="ARBA00010915"/>
    </source>
</evidence>
<comment type="function">
    <text evidence="1">LuxC is the fatty acid reductase enzyme responsible for synthesis of the aldehyde substrate for the luminescent reaction catalyzed by luciferase.</text>
</comment>
<accession>A0ABV7CGV3</accession>
<evidence type="ECO:0000256" key="5">
    <source>
        <dbReference type="ARBA" id="ARBA00022857"/>
    </source>
</evidence>
<name>A0ABV7CGV3_9GAMM</name>
<evidence type="ECO:0000256" key="2">
    <source>
        <dbReference type="ARBA" id="ARBA00004908"/>
    </source>
</evidence>
<keyword evidence="6" id="KW-0560">Oxidoreductase</keyword>
<keyword evidence="5" id="KW-0521">NADP</keyword>
<comment type="pathway">
    <text evidence="2">Lipid metabolism; fatty acid reduction for biolumincescence.</text>
</comment>
<dbReference type="RefSeq" id="WP_377121467.1">
    <property type="nucleotide sequence ID" value="NZ_JBHRSD010000010.1"/>
</dbReference>
<protein>
    <recommendedName>
        <fullName evidence="4">long-chain-fatty-acyl-CoA reductase</fullName>
        <ecNumber evidence="4">1.2.1.50</ecNumber>
    </recommendedName>
</protein>
<dbReference type="Pfam" id="PF05893">
    <property type="entry name" value="LuxC"/>
    <property type="match status" value="1"/>
</dbReference>
<keyword evidence="10" id="KW-1185">Reference proteome</keyword>
<dbReference type="EMBL" id="JBHRSD010000010">
    <property type="protein sequence ID" value="MFC3031833.1"/>
    <property type="molecule type" value="Genomic_DNA"/>
</dbReference>
<dbReference type="InterPro" id="IPR008670">
    <property type="entry name" value="CoA_reduct_LuxC"/>
</dbReference>
<organism evidence="9 10">
    <name type="scientific">Pseudoalteromonas fenneropenaei</name>
    <dbReference type="NCBI Taxonomy" id="1737459"/>
    <lineage>
        <taxon>Bacteria</taxon>
        <taxon>Pseudomonadati</taxon>
        <taxon>Pseudomonadota</taxon>
        <taxon>Gammaproteobacteria</taxon>
        <taxon>Alteromonadales</taxon>
        <taxon>Pseudoalteromonadaceae</taxon>
        <taxon>Pseudoalteromonas</taxon>
    </lineage>
</organism>